<evidence type="ECO:0000256" key="1">
    <source>
        <dbReference type="SAM" id="MobiDB-lite"/>
    </source>
</evidence>
<evidence type="ECO:0000313" key="3">
    <source>
        <dbReference type="Proteomes" id="UP000799777"/>
    </source>
</evidence>
<protein>
    <submittedName>
        <fullName evidence="2">Uncharacterized protein</fullName>
    </submittedName>
</protein>
<dbReference type="Proteomes" id="UP000799777">
    <property type="component" value="Unassembled WGS sequence"/>
</dbReference>
<gene>
    <name evidence="2" type="ORF">EK21DRAFT_91719</name>
</gene>
<keyword evidence="3" id="KW-1185">Reference proteome</keyword>
<proteinExistence type="predicted"/>
<sequence>MDALRKDSESTDSSTALALERYTREFTTRKDDEYYWIEVHHESRLPKENVSRSRFDKPRRSTTSAERFESSKVSDKASSLLSMPGNSVSQQEAQISLMDIPAELRSMIAHHALHQAGGLMWKWAGYGANPRVVTLSCKILYAKTRGLIIRVNVIRFNVDNMHLLSTPSRWYNISSGFKKIIVTLHAAQVHIEVAVWRLTALSDAELYKIEDFKDAGKPYESENTQMRHRVESYTCMGTEVEDLVAAVQDDDRGPRKYTHINPSSKIRKLISQWKEYRSRTILVSGYDHHEELLPYKSTHIDPEFVATSVMSASTDQERAREDTEVASISTRSIEDEVGAMISLERYKNLNDDARSMNAKLTERFLTDPKFRTSVGWLLEPSSMGFDVPSLKSSTRRRSSTFPFMKLPVKFRLMIARYALSYPNGLVWRWKSEEPGKKVGTLKSQEDDSNWDSGYHDDPFTKLWLSPTKRNRRLQHSATGPQTWRIFPLEGTLRHLDDFKQYLNEADYEEVKDFVVNGI</sequence>
<feature type="region of interest" description="Disordered" evidence="1">
    <location>
        <begin position="47"/>
        <end position="71"/>
    </location>
</feature>
<organism evidence="2 3">
    <name type="scientific">Setomelanomma holmii</name>
    <dbReference type="NCBI Taxonomy" id="210430"/>
    <lineage>
        <taxon>Eukaryota</taxon>
        <taxon>Fungi</taxon>
        <taxon>Dikarya</taxon>
        <taxon>Ascomycota</taxon>
        <taxon>Pezizomycotina</taxon>
        <taxon>Dothideomycetes</taxon>
        <taxon>Pleosporomycetidae</taxon>
        <taxon>Pleosporales</taxon>
        <taxon>Pleosporineae</taxon>
        <taxon>Phaeosphaeriaceae</taxon>
        <taxon>Setomelanomma</taxon>
    </lineage>
</organism>
<accession>A0A9P4H475</accession>
<evidence type="ECO:0000313" key="2">
    <source>
        <dbReference type="EMBL" id="KAF2027169.1"/>
    </source>
</evidence>
<dbReference type="OrthoDB" id="5272396at2759"/>
<comment type="caution">
    <text evidence="2">The sequence shown here is derived from an EMBL/GenBank/DDBJ whole genome shotgun (WGS) entry which is preliminary data.</text>
</comment>
<dbReference type="EMBL" id="ML978230">
    <property type="protein sequence ID" value="KAF2027169.1"/>
    <property type="molecule type" value="Genomic_DNA"/>
</dbReference>
<feature type="compositionally biased region" description="Basic and acidic residues" evidence="1">
    <location>
        <begin position="47"/>
        <end position="59"/>
    </location>
</feature>
<reference evidence="2" key="1">
    <citation type="journal article" date="2020" name="Stud. Mycol.">
        <title>101 Dothideomycetes genomes: a test case for predicting lifestyles and emergence of pathogens.</title>
        <authorList>
            <person name="Haridas S."/>
            <person name="Albert R."/>
            <person name="Binder M."/>
            <person name="Bloem J."/>
            <person name="Labutti K."/>
            <person name="Salamov A."/>
            <person name="Andreopoulos B."/>
            <person name="Baker S."/>
            <person name="Barry K."/>
            <person name="Bills G."/>
            <person name="Bluhm B."/>
            <person name="Cannon C."/>
            <person name="Castanera R."/>
            <person name="Culley D."/>
            <person name="Daum C."/>
            <person name="Ezra D."/>
            <person name="Gonzalez J."/>
            <person name="Henrissat B."/>
            <person name="Kuo A."/>
            <person name="Liang C."/>
            <person name="Lipzen A."/>
            <person name="Lutzoni F."/>
            <person name="Magnuson J."/>
            <person name="Mondo S."/>
            <person name="Nolan M."/>
            <person name="Ohm R."/>
            <person name="Pangilinan J."/>
            <person name="Park H.-J."/>
            <person name="Ramirez L."/>
            <person name="Alfaro M."/>
            <person name="Sun H."/>
            <person name="Tritt A."/>
            <person name="Yoshinaga Y."/>
            <person name="Zwiers L.-H."/>
            <person name="Turgeon B."/>
            <person name="Goodwin S."/>
            <person name="Spatafora J."/>
            <person name="Crous P."/>
            <person name="Grigoriev I."/>
        </authorList>
    </citation>
    <scope>NUCLEOTIDE SEQUENCE</scope>
    <source>
        <strain evidence="2">CBS 110217</strain>
    </source>
</reference>
<name>A0A9P4H475_9PLEO</name>
<dbReference type="AlphaFoldDB" id="A0A9P4H475"/>